<dbReference type="InterPro" id="IPR005170">
    <property type="entry name" value="Transptr-assoc_dom"/>
</dbReference>
<evidence type="ECO:0000256" key="5">
    <source>
        <dbReference type="ARBA" id="ARBA00022737"/>
    </source>
</evidence>
<comment type="similarity">
    <text evidence="2">Belongs to the UPF0053 family.</text>
</comment>
<keyword evidence="17" id="KW-1185">Reference proteome</keyword>
<name>A0A143YGW5_9LACT</name>
<dbReference type="InterPro" id="IPR044751">
    <property type="entry name" value="Ion_transp-like_CBS"/>
</dbReference>
<keyword evidence="3" id="KW-1003">Cell membrane</keyword>
<dbReference type="STRING" id="640938.TR210_758"/>
<dbReference type="InterPro" id="IPR051676">
    <property type="entry name" value="UPF0053_domain"/>
</dbReference>
<dbReference type="RefSeq" id="WP_068621736.1">
    <property type="nucleotide sequence ID" value="NZ_FJNB01000004.1"/>
</dbReference>
<protein>
    <submittedName>
        <fullName evidence="15">Hemolysin</fullName>
    </submittedName>
</protein>
<dbReference type="InterPro" id="IPR036318">
    <property type="entry name" value="FAD-bd_PCMH-like_sf"/>
</dbReference>
<accession>A0A143YGW5</accession>
<dbReference type="OrthoDB" id="9798188at2"/>
<evidence type="ECO:0000256" key="1">
    <source>
        <dbReference type="ARBA" id="ARBA00004651"/>
    </source>
</evidence>
<evidence type="ECO:0000256" key="11">
    <source>
        <dbReference type="SAM" id="Phobius"/>
    </source>
</evidence>
<dbReference type="InterPro" id="IPR002550">
    <property type="entry name" value="CNNM"/>
</dbReference>
<dbReference type="CDD" id="cd04590">
    <property type="entry name" value="CBS_pair_CorC_HlyC_assoc"/>
    <property type="match status" value="1"/>
</dbReference>
<feature type="transmembrane region" description="Helical" evidence="11">
    <location>
        <begin position="105"/>
        <end position="126"/>
    </location>
</feature>
<evidence type="ECO:0000313" key="16">
    <source>
        <dbReference type="Proteomes" id="UP000076878"/>
    </source>
</evidence>
<reference evidence="15 17" key="2">
    <citation type="submission" date="2016-10" db="EMBL/GenBank/DDBJ databases">
        <authorList>
            <person name="Varghese N."/>
            <person name="Submissions S."/>
        </authorList>
    </citation>
    <scope>NUCLEOTIDE SEQUENCE [LARGE SCALE GENOMIC DNA]</scope>
    <source>
        <strain evidence="15 17">DSM 22150</strain>
    </source>
</reference>
<feature type="domain" description="CNNM transmembrane" evidence="13">
    <location>
        <begin position="6"/>
        <end position="204"/>
    </location>
</feature>
<evidence type="ECO:0000256" key="8">
    <source>
        <dbReference type="ARBA" id="ARBA00023136"/>
    </source>
</evidence>
<sequence length="444" mass="49757">MNPDPEGQSLSSKLALILTLTLLNAYFASAELAFVSINRSKIEKLAKEGDKKAKRVLRLLENPDDFLATIQVAITFAGFFSSASASSNFVGYIEPLLGSITGGKTIAMIIITVILSYITLVFGELYPKQIALQMPETIARHTAGPIAVVKTLFKPFVWLLSFSTGILKKLTPIEFTNEEEKLTRDEMKAILAQSRGEGVIDPSEFTMMQGVLSLDTKLARELMVPRTDTLMMDLDDDLEYNIALVLNSQYSRIPVYEEDKDNIIGVLHMKNVLKASKEVGFARIDFRELVNAPLFVPSTIYIDDLLVEFRKTHTHMAIIKDEYGGVEGIITLEDLLEEIVGDIEDEYDEIYRMSKKIDENHYVVNGRMPLDKFNQLFKTAIASEEVDTIAGYIIEELGYFPKDDEQATIQAGEYLLTTTQVESGRIRGIRVTRGPVQEVVVEDE</sequence>
<keyword evidence="4 10" id="KW-0812">Transmembrane</keyword>
<dbReference type="InterPro" id="IPR000644">
    <property type="entry name" value="CBS_dom"/>
</dbReference>
<evidence type="ECO:0000259" key="12">
    <source>
        <dbReference type="PROSITE" id="PS51371"/>
    </source>
</evidence>
<feature type="domain" description="CBS" evidence="12">
    <location>
        <begin position="289"/>
        <end position="346"/>
    </location>
</feature>
<evidence type="ECO:0000313" key="14">
    <source>
        <dbReference type="EMBL" id="CZQ88978.1"/>
    </source>
</evidence>
<dbReference type="InterPro" id="IPR046342">
    <property type="entry name" value="CBS_dom_sf"/>
</dbReference>
<dbReference type="Pfam" id="PF03471">
    <property type="entry name" value="CorC_HlyC"/>
    <property type="match status" value="1"/>
</dbReference>
<evidence type="ECO:0000256" key="6">
    <source>
        <dbReference type="ARBA" id="ARBA00022989"/>
    </source>
</evidence>
<dbReference type="PROSITE" id="PS51371">
    <property type="entry name" value="CBS"/>
    <property type="match status" value="2"/>
</dbReference>
<dbReference type="InterPro" id="IPR016169">
    <property type="entry name" value="FAD-bd_PCMH_sub2"/>
</dbReference>
<dbReference type="PANTHER" id="PTHR43099:SF5">
    <property type="entry name" value="HLYC_CORC FAMILY TRANSPORTER"/>
    <property type="match status" value="1"/>
</dbReference>
<comment type="subcellular location">
    <subcellularLocation>
        <location evidence="1">Cell membrane</location>
        <topology evidence="1">Multi-pass membrane protein</topology>
    </subcellularLocation>
</comment>
<dbReference type="Gene3D" id="3.30.465.10">
    <property type="match status" value="1"/>
</dbReference>
<dbReference type="Pfam" id="PF01595">
    <property type="entry name" value="CNNM"/>
    <property type="match status" value="1"/>
</dbReference>
<evidence type="ECO:0000256" key="9">
    <source>
        <dbReference type="PROSITE-ProRule" id="PRU00703"/>
    </source>
</evidence>
<evidence type="ECO:0000259" key="13">
    <source>
        <dbReference type="PROSITE" id="PS51846"/>
    </source>
</evidence>
<keyword evidence="7 9" id="KW-0129">CBS domain</keyword>
<dbReference type="GO" id="GO:0050660">
    <property type="term" value="F:flavin adenine dinucleotide binding"/>
    <property type="evidence" value="ECO:0007669"/>
    <property type="project" value="InterPro"/>
</dbReference>
<dbReference type="PROSITE" id="PS51846">
    <property type="entry name" value="CNNM"/>
    <property type="match status" value="1"/>
</dbReference>
<dbReference type="AlphaFoldDB" id="A0A143YGW5"/>
<dbReference type="SUPFAM" id="SSF54631">
    <property type="entry name" value="CBS-domain pair"/>
    <property type="match status" value="1"/>
</dbReference>
<evidence type="ECO:0000313" key="17">
    <source>
        <dbReference type="Proteomes" id="UP000199280"/>
    </source>
</evidence>
<dbReference type="GO" id="GO:0005886">
    <property type="term" value="C:plasma membrane"/>
    <property type="evidence" value="ECO:0007669"/>
    <property type="project" value="UniProtKB-SubCell"/>
</dbReference>
<dbReference type="Proteomes" id="UP000199280">
    <property type="component" value="Unassembled WGS sequence"/>
</dbReference>
<feature type="transmembrane region" description="Helical" evidence="11">
    <location>
        <begin position="14"/>
        <end position="37"/>
    </location>
</feature>
<dbReference type="SMART" id="SM01091">
    <property type="entry name" value="CorC_HlyC"/>
    <property type="match status" value="1"/>
</dbReference>
<proteinExistence type="inferred from homology"/>
<evidence type="ECO:0000256" key="2">
    <source>
        <dbReference type="ARBA" id="ARBA00006337"/>
    </source>
</evidence>
<evidence type="ECO:0000256" key="7">
    <source>
        <dbReference type="ARBA" id="ARBA00023122"/>
    </source>
</evidence>
<gene>
    <name evidence="15" type="ORF">SAMN05216375_10498</name>
    <name evidence="14" type="ORF">TR210_758</name>
</gene>
<dbReference type="FunFam" id="3.10.580.10:FF:000002">
    <property type="entry name" value="Magnesium/cobalt efflux protein CorC"/>
    <property type="match status" value="1"/>
</dbReference>
<keyword evidence="5" id="KW-0677">Repeat</keyword>
<dbReference type="PANTHER" id="PTHR43099">
    <property type="entry name" value="UPF0053 PROTEIN YRKA"/>
    <property type="match status" value="1"/>
</dbReference>
<evidence type="ECO:0000256" key="4">
    <source>
        <dbReference type="ARBA" id="ARBA00022692"/>
    </source>
</evidence>
<feature type="domain" description="CBS" evidence="12">
    <location>
        <begin position="223"/>
        <end position="286"/>
    </location>
</feature>
<dbReference type="EMBL" id="FJNB01000004">
    <property type="protein sequence ID" value="CZQ88978.1"/>
    <property type="molecule type" value="Genomic_DNA"/>
</dbReference>
<dbReference type="SUPFAM" id="SSF56176">
    <property type="entry name" value="FAD-binding/transporter-associated domain-like"/>
    <property type="match status" value="1"/>
</dbReference>
<dbReference type="Gene3D" id="3.10.580.10">
    <property type="entry name" value="CBS-domain"/>
    <property type="match status" value="1"/>
</dbReference>
<evidence type="ECO:0000256" key="10">
    <source>
        <dbReference type="PROSITE-ProRule" id="PRU01193"/>
    </source>
</evidence>
<organism evidence="14 16">
    <name type="scientific">Trichococcus ilyis</name>
    <dbReference type="NCBI Taxonomy" id="640938"/>
    <lineage>
        <taxon>Bacteria</taxon>
        <taxon>Bacillati</taxon>
        <taxon>Bacillota</taxon>
        <taxon>Bacilli</taxon>
        <taxon>Lactobacillales</taxon>
        <taxon>Carnobacteriaceae</taxon>
        <taxon>Trichococcus</taxon>
    </lineage>
</organism>
<dbReference type="Pfam" id="PF00571">
    <property type="entry name" value="CBS"/>
    <property type="match status" value="2"/>
</dbReference>
<evidence type="ECO:0000256" key="3">
    <source>
        <dbReference type="ARBA" id="ARBA00022475"/>
    </source>
</evidence>
<dbReference type="Proteomes" id="UP000076878">
    <property type="component" value="Unassembled WGS sequence"/>
</dbReference>
<keyword evidence="8 10" id="KW-0472">Membrane</keyword>
<reference evidence="14 16" key="1">
    <citation type="submission" date="2016-02" db="EMBL/GenBank/DDBJ databases">
        <authorList>
            <person name="Wen L."/>
            <person name="He K."/>
            <person name="Yang H."/>
        </authorList>
    </citation>
    <scope>NUCLEOTIDE SEQUENCE [LARGE SCALE GENOMIC DNA]</scope>
    <source>
        <strain evidence="14">Trichococcus_R210</strain>
    </source>
</reference>
<dbReference type="EMBL" id="FNYT01000004">
    <property type="protein sequence ID" value="SEI86139.1"/>
    <property type="molecule type" value="Genomic_DNA"/>
</dbReference>
<evidence type="ECO:0000313" key="15">
    <source>
        <dbReference type="EMBL" id="SEI86139.1"/>
    </source>
</evidence>
<keyword evidence="6 10" id="KW-1133">Transmembrane helix</keyword>